<dbReference type="EMBL" id="CP144700">
    <property type="protein sequence ID" value="WVZ23336.1"/>
    <property type="molecule type" value="Genomic_DNA"/>
</dbReference>
<name>A0AAQ3P739_VIGMU</name>
<reference evidence="1 2" key="1">
    <citation type="journal article" date="2023" name="Life. Sci Alliance">
        <title>Evolutionary insights into 3D genome organization and epigenetic landscape of Vigna mungo.</title>
        <authorList>
            <person name="Junaid A."/>
            <person name="Singh B."/>
            <person name="Bhatia S."/>
        </authorList>
    </citation>
    <scope>NUCLEOTIDE SEQUENCE [LARGE SCALE GENOMIC DNA]</scope>
    <source>
        <strain evidence="1">Urdbean</strain>
    </source>
</reference>
<dbReference type="AlphaFoldDB" id="A0AAQ3P739"/>
<feature type="non-terminal residue" evidence="1">
    <location>
        <position position="105"/>
    </location>
</feature>
<proteinExistence type="predicted"/>
<evidence type="ECO:0000313" key="1">
    <source>
        <dbReference type="EMBL" id="WVZ23336.1"/>
    </source>
</evidence>
<organism evidence="1 2">
    <name type="scientific">Vigna mungo</name>
    <name type="common">Black gram</name>
    <name type="synonym">Phaseolus mungo</name>
    <dbReference type="NCBI Taxonomy" id="3915"/>
    <lineage>
        <taxon>Eukaryota</taxon>
        <taxon>Viridiplantae</taxon>
        <taxon>Streptophyta</taxon>
        <taxon>Embryophyta</taxon>
        <taxon>Tracheophyta</taxon>
        <taxon>Spermatophyta</taxon>
        <taxon>Magnoliopsida</taxon>
        <taxon>eudicotyledons</taxon>
        <taxon>Gunneridae</taxon>
        <taxon>Pentapetalae</taxon>
        <taxon>rosids</taxon>
        <taxon>fabids</taxon>
        <taxon>Fabales</taxon>
        <taxon>Fabaceae</taxon>
        <taxon>Papilionoideae</taxon>
        <taxon>50 kb inversion clade</taxon>
        <taxon>NPAAA clade</taxon>
        <taxon>indigoferoid/millettioid clade</taxon>
        <taxon>Phaseoleae</taxon>
        <taxon>Vigna</taxon>
    </lineage>
</organism>
<keyword evidence="2" id="KW-1185">Reference proteome</keyword>
<evidence type="ECO:0000313" key="2">
    <source>
        <dbReference type="Proteomes" id="UP001374535"/>
    </source>
</evidence>
<sequence>MEEHSWWLEKHHEIQRNMAKRMEQKRVRREWEMKMAKKKVLERFSFLSPKKDYQLSDLPKRVVVINYIVKEVVEKKEEKEKEKQKEIEQPLCYKKSFLYVIKSHL</sequence>
<dbReference type="Proteomes" id="UP001374535">
    <property type="component" value="Chromosome 1"/>
</dbReference>
<protein>
    <submittedName>
        <fullName evidence="1">Uncharacterized protein</fullName>
    </submittedName>
</protein>
<gene>
    <name evidence="1" type="ORF">V8G54_001880</name>
</gene>
<accession>A0AAQ3P739</accession>